<name>A0A383TUQ0_9FLAO</name>
<evidence type="ECO:0000259" key="13">
    <source>
        <dbReference type="Pfam" id="PF03264"/>
    </source>
</evidence>
<dbReference type="OrthoDB" id="9782159at2"/>
<dbReference type="GO" id="GO:0009055">
    <property type="term" value="F:electron transfer activity"/>
    <property type="evidence" value="ECO:0007669"/>
    <property type="project" value="TreeGrafter"/>
</dbReference>
<evidence type="ECO:0000256" key="8">
    <source>
        <dbReference type="ARBA" id="ARBA00022982"/>
    </source>
</evidence>
<keyword evidence="9 12" id="KW-1133">Transmembrane helix</keyword>
<dbReference type="InterPro" id="IPR017571">
    <property type="entry name" value="NrfH"/>
</dbReference>
<dbReference type="SUPFAM" id="SSF48695">
    <property type="entry name" value="Multiheme cytochromes"/>
    <property type="match status" value="1"/>
</dbReference>
<keyword evidence="10" id="KW-0408">Iron</keyword>
<dbReference type="PANTHER" id="PTHR30333:SF1">
    <property type="entry name" value="CYTOCHROME C-TYPE PROTEIN NAPC"/>
    <property type="match status" value="1"/>
</dbReference>
<evidence type="ECO:0000313" key="14">
    <source>
        <dbReference type="EMBL" id="SZD70960.1"/>
    </source>
</evidence>
<dbReference type="GO" id="GO:0009061">
    <property type="term" value="P:anaerobic respiration"/>
    <property type="evidence" value="ECO:0007669"/>
    <property type="project" value="TreeGrafter"/>
</dbReference>
<dbReference type="NCBIfam" id="TIGR03153">
    <property type="entry name" value="cytochr_NrfH"/>
    <property type="match status" value="1"/>
</dbReference>
<dbReference type="GO" id="GO:0022900">
    <property type="term" value="P:electron transport chain"/>
    <property type="evidence" value="ECO:0007669"/>
    <property type="project" value="InterPro"/>
</dbReference>
<comment type="subcellular location">
    <subcellularLocation>
        <location evidence="1">Cell membrane</location>
    </subcellularLocation>
</comment>
<accession>A0A383TUQ0</accession>
<keyword evidence="7" id="KW-0479">Metal-binding</keyword>
<sequence length="206" mass="24089">MPFFKRIFPEKNTRWRLVAIFLLAIFCGLGFFIAREAKMLSYMSDDPQACVNCHVMTSVYNSWMHSSHREWASCNDCHVPHNNIFNQYYFKAKDGLFHASVFTARAEPDVMFMREASEEVVQNNCIRCHVQQVTQVKYDGFIANHYSNRTDRQCWSCHKEVPHGKLHGLTTVRNNIAPIPTDKDGTVVPEWLREKIKNKDKNKNEK</sequence>
<evidence type="ECO:0000256" key="7">
    <source>
        <dbReference type="ARBA" id="ARBA00022723"/>
    </source>
</evidence>
<reference evidence="14 15" key="1">
    <citation type="submission" date="2018-09" db="EMBL/GenBank/DDBJ databases">
        <authorList>
            <consortium name="Pathogen Informatics"/>
        </authorList>
    </citation>
    <scope>NUCLEOTIDE SEQUENCE [LARGE SCALE GENOMIC DNA]</scope>
    <source>
        <strain evidence="14 15">OH-22767</strain>
    </source>
</reference>
<keyword evidence="3" id="KW-0813">Transport</keyword>
<dbReference type="RefSeq" id="WP_119058684.1">
    <property type="nucleotide sequence ID" value="NZ_OX579588.1"/>
</dbReference>
<keyword evidence="4" id="KW-1003">Cell membrane</keyword>
<evidence type="ECO:0000256" key="2">
    <source>
        <dbReference type="ARBA" id="ARBA00007395"/>
    </source>
</evidence>
<evidence type="ECO:0000256" key="10">
    <source>
        <dbReference type="ARBA" id="ARBA00023004"/>
    </source>
</evidence>
<evidence type="ECO:0000256" key="1">
    <source>
        <dbReference type="ARBA" id="ARBA00004236"/>
    </source>
</evidence>
<dbReference type="InterPro" id="IPR038266">
    <property type="entry name" value="NapC/NirT_cytc_sf"/>
</dbReference>
<dbReference type="Pfam" id="PF03264">
    <property type="entry name" value="Cytochrom_NNT"/>
    <property type="match status" value="1"/>
</dbReference>
<gene>
    <name evidence="14" type="primary">nrfH</name>
    <name evidence="14" type="ORF">SAMEA104719789_00051</name>
</gene>
<dbReference type="GO" id="GO:0046872">
    <property type="term" value="F:metal ion binding"/>
    <property type="evidence" value="ECO:0007669"/>
    <property type="project" value="UniProtKB-KW"/>
</dbReference>
<dbReference type="PANTHER" id="PTHR30333">
    <property type="entry name" value="CYTOCHROME C-TYPE PROTEIN"/>
    <property type="match status" value="1"/>
</dbReference>
<evidence type="ECO:0000256" key="4">
    <source>
        <dbReference type="ARBA" id="ARBA00022475"/>
    </source>
</evidence>
<dbReference type="EMBL" id="UNSC01000001">
    <property type="protein sequence ID" value="SZD70960.1"/>
    <property type="molecule type" value="Genomic_DNA"/>
</dbReference>
<evidence type="ECO:0000256" key="12">
    <source>
        <dbReference type="SAM" id="Phobius"/>
    </source>
</evidence>
<feature type="domain" description="NapC/NirT cytochrome c N-terminal" evidence="13">
    <location>
        <begin position="12"/>
        <end position="164"/>
    </location>
</feature>
<dbReference type="GO" id="GO:0005886">
    <property type="term" value="C:plasma membrane"/>
    <property type="evidence" value="ECO:0007669"/>
    <property type="project" value="UniProtKB-SubCell"/>
</dbReference>
<evidence type="ECO:0000313" key="15">
    <source>
        <dbReference type="Proteomes" id="UP000262142"/>
    </source>
</evidence>
<organism evidence="14 15">
    <name type="scientific">Candidatus Ornithobacterium hominis</name>
    <dbReference type="NCBI Taxonomy" id="2497989"/>
    <lineage>
        <taxon>Bacteria</taxon>
        <taxon>Pseudomonadati</taxon>
        <taxon>Bacteroidota</taxon>
        <taxon>Flavobacteriia</taxon>
        <taxon>Flavobacteriales</taxon>
        <taxon>Weeksellaceae</taxon>
        <taxon>Ornithobacterium</taxon>
    </lineage>
</organism>
<evidence type="ECO:0000256" key="5">
    <source>
        <dbReference type="ARBA" id="ARBA00022617"/>
    </source>
</evidence>
<dbReference type="Gene3D" id="1.10.3820.10">
    <property type="entry name" value="Di-heme elbow motif domain"/>
    <property type="match status" value="1"/>
</dbReference>
<dbReference type="InterPro" id="IPR036280">
    <property type="entry name" value="Multihaem_cyt_sf"/>
</dbReference>
<protein>
    <submittedName>
        <fullName evidence="14">Cytochrome c-type protein NrfH</fullName>
    </submittedName>
</protein>
<evidence type="ECO:0000256" key="9">
    <source>
        <dbReference type="ARBA" id="ARBA00022989"/>
    </source>
</evidence>
<proteinExistence type="inferred from homology"/>
<comment type="similarity">
    <text evidence="2">Belongs to the NapC/NirT/NrfH family.</text>
</comment>
<dbReference type="Proteomes" id="UP000262142">
    <property type="component" value="Unassembled WGS sequence"/>
</dbReference>
<keyword evidence="8" id="KW-0249">Electron transport</keyword>
<dbReference type="InterPro" id="IPR051174">
    <property type="entry name" value="Cytochrome_c-type_ET"/>
</dbReference>
<evidence type="ECO:0000256" key="11">
    <source>
        <dbReference type="ARBA" id="ARBA00023136"/>
    </source>
</evidence>
<evidence type="ECO:0000256" key="3">
    <source>
        <dbReference type="ARBA" id="ARBA00022448"/>
    </source>
</evidence>
<dbReference type="InterPro" id="IPR005126">
    <property type="entry name" value="NapC/NirT_cyt_c_N"/>
</dbReference>
<dbReference type="AlphaFoldDB" id="A0A383TUQ0"/>
<evidence type="ECO:0000256" key="6">
    <source>
        <dbReference type="ARBA" id="ARBA00022692"/>
    </source>
</evidence>
<feature type="transmembrane region" description="Helical" evidence="12">
    <location>
        <begin position="15"/>
        <end position="34"/>
    </location>
</feature>
<keyword evidence="6 12" id="KW-0812">Transmembrane</keyword>
<keyword evidence="11 12" id="KW-0472">Membrane</keyword>
<keyword evidence="15" id="KW-1185">Reference proteome</keyword>
<keyword evidence="5" id="KW-0349">Heme</keyword>